<evidence type="ECO:0000256" key="4">
    <source>
        <dbReference type="ARBA" id="ARBA00023136"/>
    </source>
</evidence>
<dbReference type="InterPro" id="IPR011990">
    <property type="entry name" value="TPR-like_helical_dom_sf"/>
</dbReference>
<dbReference type="InterPro" id="IPR033985">
    <property type="entry name" value="SusD-like_N"/>
</dbReference>
<evidence type="ECO:0000313" key="8">
    <source>
        <dbReference type="EMBL" id="TYR34702.1"/>
    </source>
</evidence>
<dbReference type="Pfam" id="PF14322">
    <property type="entry name" value="SusD-like_3"/>
    <property type="match status" value="1"/>
</dbReference>
<evidence type="ECO:0000259" key="6">
    <source>
        <dbReference type="Pfam" id="PF07980"/>
    </source>
</evidence>
<gene>
    <name evidence="8" type="ORF">FXV77_14625</name>
</gene>
<keyword evidence="5" id="KW-0998">Cell outer membrane</keyword>
<dbReference type="RefSeq" id="WP_148919976.1">
    <property type="nucleotide sequence ID" value="NZ_VTAV01000011.1"/>
</dbReference>
<dbReference type="Gene3D" id="1.25.40.390">
    <property type="match status" value="1"/>
</dbReference>
<evidence type="ECO:0000256" key="2">
    <source>
        <dbReference type="ARBA" id="ARBA00006275"/>
    </source>
</evidence>
<keyword evidence="3" id="KW-0732">Signal</keyword>
<dbReference type="CDD" id="cd08977">
    <property type="entry name" value="SusD"/>
    <property type="match status" value="1"/>
</dbReference>
<proteinExistence type="inferred from homology"/>
<comment type="similarity">
    <text evidence="2">Belongs to the SusD family.</text>
</comment>
<protein>
    <submittedName>
        <fullName evidence="8">RagB/SusD family nutrient uptake outer membrane protein</fullName>
    </submittedName>
</protein>
<sequence>MTIVNFKKNILRIVFAMLTLCQLFSCEKLIELDGNPPTYITNQQLFADSATVMSAVAGVYSYSQSRGFGFSDANLTIATGLSSDELSVVDNNSYFAQFYSYTLTPWSSGIIGLWNYPYQAIYRVNDILEGVTGNPRISESLAKQITGEMKVVRALYYFYLVNQFGGVPLVTSTDFEHNAKLPRSSVETIYTYIRTDLQDAVNNLSADYPSAGRVRPNRYTAKALLSKVNLYLGDWQMAYDEADDIIGSPLYGFADVPLRAVFLEESEEAIWQLPVKTSYRQTDEAQTFIPNTGAVPRYLVTSFLLDQFENGDQRLLEWIGETTVNDTQYRYPNKYKNKSASEVPTENYMIFRLGEIILTRAEAAAHLNNMDQAIKDVNVVRKRAGLLEIQMDQRSQEDVLNAVMKERQTELCFEWGNRWFDLKRNVTDASSASTVLHTHKSGYKPTSNLYPIPQAQRDLNNRLEQNEGYN</sequence>
<evidence type="ECO:0000256" key="1">
    <source>
        <dbReference type="ARBA" id="ARBA00004442"/>
    </source>
</evidence>
<dbReference type="GO" id="GO:0009279">
    <property type="term" value="C:cell outer membrane"/>
    <property type="evidence" value="ECO:0007669"/>
    <property type="project" value="UniProtKB-SubCell"/>
</dbReference>
<dbReference type="AlphaFoldDB" id="A0A5D4H345"/>
<feature type="domain" description="RagB/SusD" evidence="6">
    <location>
        <begin position="330"/>
        <end position="469"/>
    </location>
</feature>
<dbReference type="Pfam" id="PF07980">
    <property type="entry name" value="SusD_RagB"/>
    <property type="match status" value="1"/>
</dbReference>
<evidence type="ECO:0000313" key="9">
    <source>
        <dbReference type="Proteomes" id="UP000322362"/>
    </source>
</evidence>
<reference evidence="8 9" key="1">
    <citation type="submission" date="2019-08" db="EMBL/GenBank/DDBJ databases">
        <title>Phlebobacter frassis gen. nov. sp. nov., a new member of family Sphingobacteriaceae isolated from sand fly rearing media.</title>
        <authorList>
            <person name="Kakumanu M.L."/>
            <person name="Marayati B.F."/>
            <person name="Wada-Katsumata A."/>
            <person name="Wasserberg G."/>
            <person name="Schal C."/>
            <person name="Apperson C.S."/>
            <person name="Ponnusamy L."/>
        </authorList>
    </citation>
    <scope>NUCLEOTIDE SEQUENCE [LARGE SCALE GENOMIC DNA]</scope>
    <source>
        <strain evidence="8 9">SSI9</strain>
    </source>
</reference>
<keyword evidence="4" id="KW-0472">Membrane</keyword>
<organism evidence="8 9">
    <name type="scientific">Sphingobacterium phlebotomi</name>
    <dbReference type="NCBI Taxonomy" id="2605433"/>
    <lineage>
        <taxon>Bacteria</taxon>
        <taxon>Pseudomonadati</taxon>
        <taxon>Bacteroidota</taxon>
        <taxon>Sphingobacteriia</taxon>
        <taxon>Sphingobacteriales</taxon>
        <taxon>Sphingobacteriaceae</taxon>
        <taxon>Sphingobacterium</taxon>
    </lineage>
</organism>
<dbReference type="Proteomes" id="UP000322362">
    <property type="component" value="Unassembled WGS sequence"/>
</dbReference>
<evidence type="ECO:0000259" key="7">
    <source>
        <dbReference type="Pfam" id="PF14322"/>
    </source>
</evidence>
<comment type="caution">
    <text evidence="8">The sequence shown here is derived from an EMBL/GenBank/DDBJ whole genome shotgun (WGS) entry which is preliminary data.</text>
</comment>
<accession>A0A5D4H345</accession>
<dbReference type="EMBL" id="VTAV01000011">
    <property type="protein sequence ID" value="TYR34702.1"/>
    <property type="molecule type" value="Genomic_DNA"/>
</dbReference>
<feature type="domain" description="SusD-like N-terminal" evidence="7">
    <location>
        <begin position="82"/>
        <end position="230"/>
    </location>
</feature>
<name>A0A5D4H345_9SPHI</name>
<evidence type="ECO:0000256" key="3">
    <source>
        <dbReference type="ARBA" id="ARBA00022729"/>
    </source>
</evidence>
<comment type="subcellular location">
    <subcellularLocation>
        <location evidence="1">Cell outer membrane</location>
    </subcellularLocation>
</comment>
<keyword evidence="9" id="KW-1185">Reference proteome</keyword>
<dbReference type="InterPro" id="IPR012944">
    <property type="entry name" value="SusD_RagB_dom"/>
</dbReference>
<dbReference type="SUPFAM" id="SSF48452">
    <property type="entry name" value="TPR-like"/>
    <property type="match status" value="1"/>
</dbReference>
<evidence type="ECO:0000256" key="5">
    <source>
        <dbReference type="ARBA" id="ARBA00023237"/>
    </source>
</evidence>